<name>A0A316TTG8_9BACT</name>
<dbReference type="CDD" id="cd00158">
    <property type="entry name" value="RHOD"/>
    <property type="match status" value="1"/>
</dbReference>
<dbReference type="PANTHER" id="PTHR43031">
    <property type="entry name" value="FAD-DEPENDENT OXIDOREDUCTASE"/>
    <property type="match status" value="1"/>
</dbReference>
<dbReference type="EMBL" id="QGGB01000009">
    <property type="protein sequence ID" value="PWN05562.1"/>
    <property type="molecule type" value="Genomic_DNA"/>
</dbReference>
<dbReference type="OrthoDB" id="9804286at2"/>
<reference evidence="2 3" key="1">
    <citation type="submission" date="2018-05" db="EMBL/GenBank/DDBJ databases">
        <title>Rhodohalobacter halophilus gen. nov., sp. nov., a moderately halophilic member of the family Balneolaceae.</title>
        <authorList>
            <person name="Liu Z.-W."/>
        </authorList>
    </citation>
    <scope>NUCLEOTIDE SEQUENCE [LARGE SCALE GENOMIC DNA]</scope>
    <source>
        <strain evidence="2 3">8A47</strain>
    </source>
</reference>
<dbReference type="SUPFAM" id="SSF52821">
    <property type="entry name" value="Rhodanese/Cell cycle control phosphatase"/>
    <property type="match status" value="1"/>
</dbReference>
<dbReference type="AlphaFoldDB" id="A0A316TTG8"/>
<dbReference type="Pfam" id="PF00581">
    <property type="entry name" value="Rhodanese"/>
    <property type="match status" value="1"/>
</dbReference>
<dbReference type="SMART" id="SM00450">
    <property type="entry name" value="RHOD"/>
    <property type="match status" value="1"/>
</dbReference>
<organism evidence="2 3">
    <name type="scientific">Rhodohalobacter mucosus</name>
    <dbReference type="NCBI Taxonomy" id="2079485"/>
    <lineage>
        <taxon>Bacteria</taxon>
        <taxon>Pseudomonadati</taxon>
        <taxon>Balneolota</taxon>
        <taxon>Balneolia</taxon>
        <taxon>Balneolales</taxon>
        <taxon>Balneolaceae</taxon>
        <taxon>Rhodohalobacter</taxon>
    </lineage>
</organism>
<dbReference type="PANTHER" id="PTHR43031:SF1">
    <property type="entry name" value="PYRIDINE NUCLEOTIDE-DISULPHIDE OXIDOREDUCTASE"/>
    <property type="match status" value="1"/>
</dbReference>
<accession>A0A316TTG8</accession>
<dbReference type="InterPro" id="IPR036873">
    <property type="entry name" value="Rhodanese-like_dom_sf"/>
</dbReference>
<protein>
    <submittedName>
        <fullName evidence="2">NADH oxidase</fullName>
    </submittedName>
</protein>
<dbReference type="Gene3D" id="3.40.250.10">
    <property type="entry name" value="Rhodanese-like domain"/>
    <property type="match status" value="1"/>
</dbReference>
<feature type="domain" description="Rhodanese" evidence="1">
    <location>
        <begin position="15"/>
        <end position="103"/>
    </location>
</feature>
<dbReference type="PROSITE" id="PS50206">
    <property type="entry name" value="RHODANESE_3"/>
    <property type="match status" value="1"/>
</dbReference>
<dbReference type="RefSeq" id="WP_109647590.1">
    <property type="nucleotide sequence ID" value="NZ_QGGB01000009.1"/>
</dbReference>
<dbReference type="InterPro" id="IPR050229">
    <property type="entry name" value="GlpE_sulfurtransferase"/>
</dbReference>
<evidence type="ECO:0000259" key="1">
    <source>
        <dbReference type="PROSITE" id="PS50206"/>
    </source>
</evidence>
<comment type="caution">
    <text evidence="2">The sequence shown here is derived from an EMBL/GenBank/DDBJ whole genome shotgun (WGS) entry which is preliminary data.</text>
</comment>
<gene>
    <name evidence="2" type="ORF">DDZ15_13230</name>
</gene>
<evidence type="ECO:0000313" key="2">
    <source>
        <dbReference type="EMBL" id="PWN05562.1"/>
    </source>
</evidence>
<dbReference type="Proteomes" id="UP000245533">
    <property type="component" value="Unassembled WGS sequence"/>
</dbReference>
<evidence type="ECO:0000313" key="3">
    <source>
        <dbReference type="Proteomes" id="UP000245533"/>
    </source>
</evidence>
<proteinExistence type="predicted"/>
<dbReference type="InterPro" id="IPR001763">
    <property type="entry name" value="Rhodanese-like_dom"/>
</dbReference>
<sequence length="105" mass="11886">MKETTAEELKERMDSGDDFTLLDVREPHEYYMADLEGTTRIPFDELNSRMDELNKKQEIIVLCRSGSSAGDAVELLTENGFVKSSRLKGGINEWAAKIDPSIPQY</sequence>
<keyword evidence="3" id="KW-1185">Reference proteome</keyword>